<keyword evidence="5 11" id="KW-0735">Signal-anchor</keyword>
<name>A0A7L1GBT4_9PICI</name>
<evidence type="ECO:0000256" key="1">
    <source>
        <dbReference type="ARBA" id="ARBA00004323"/>
    </source>
</evidence>
<keyword evidence="10 11" id="KW-0119">Carbohydrate metabolism</keyword>
<evidence type="ECO:0000313" key="12">
    <source>
        <dbReference type="EMBL" id="NXN11477.1"/>
    </source>
</evidence>
<comment type="subcellular location">
    <subcellularLocation>
        <location evidence="1 11">Golgi apparatus membrane</location>
        <topology evidence="1 11">Single-pass type II membrane protein</topology>
    </subcellularLocation>
</comment>
<keyword evidence="6" id="KW-1133">Transmembrane helix</keyword>
<dbReference type="Pfam" id="PF03567">
    <property type="entry name" value="Sulfotransfer_2"/>
    <property type="match status" value="1"/>
</dbReference>
<evidence type="ECO:0000256" key="4">
    <source>
        <dbReference type="ARBA" id="ARBA00022692"/>
    </source>
</evidence>
<keyword evidence="3 11" id="KW-0808">Transferase</keyword>
<dbReference type="GO" id="GO:0016051">
    <property type="term" value="P:carbohydrate biosynthetic process"/>
    <property type="evidence" value="ECO:0007669"/>
    <property type="project" value="InterPro"/>
</dbReference>
<gene>
    <name evidence="12" type="primary">Chst9_0</name>
    <name evidence="12" type="ORF">INDMAC_R14804</name>
</gene>
<feature type="non-terminal residue" evidence="12">
    <location>
        <position position="166"/>
    </location>
</feature>
<comment type="caution">
    <text evidence="12">The sequence shown here is derived from an EMBL/GenBank/DDBJ whole genome shotgun (WGS) entry which is preliminary data.</text>
</comment>
<evidence type="ECO:0000256" key="3">
    <source>
        <dbReference type="ARBA" id="ARBA00022679"/>
    </source>
</evidence>
<dbReference type="InterPro" id="IPR018011">
    <property type="entry name" value="Carb_sulfotrans_8-10"/>
</dbReference>
<evidence type="ECO:0000313" key="13">
    <source>
        <dbReference type="Proteomes" id="UP000557230"/>
    </source>
</evidence>
<evidence type="ECO:0000256" key="7">
    <source>
        <dbReference type="ARBA" id="ARBA00023034"/>
    </source>
</evidence>
<evidence type="ECO:0000256" key="11">
    <source>
        <dbReference type="RuleBase" id="RU364020"/>
    </source>
</evidence>
<dbReference type="EMBL" id="VXBD01006312">
    <property type="protein sequence ID" value="NXN11477.1"/>
    <property type="molecule type" value="Genomic_DNA"/>
</dbReference>
<evidence type="ECO:0000256" key="10">
    <source>
        <dbReference type="ARBA" id="ARBA00023277"/>
    </source>
</evidence>
<comment type="similarity">
    <text evidence="2 11">Belongs to the sulfotransferase 2 family.</text>
</comment>
<evidence type="ECO:0000256" key="2">
    <source>
        <dbReference type="ARBA" id="ARBA00006339"/>
    </source>
</evidence>
<accession>A0A7L1GBT4</accession>
<dbReference type="OrthoDB" id="9896530at2759"/>
<evidence type="ECO:0000256" key="9">
    <source>
        <dbReference type="ARBA" id="ARBA00023180"/>
    </source>
</evidence>
<dbReference type="GO" id="GO:0050655">
    <property type="term" value="P:dermatan sulfate proteoglycan metabolic process"/>
    <property type="evidence" value="ECO:0007669"/>
    <property type="project" value="TreeGrafter"/>
</dbReference>
<dbReference type="EC" id="2.8.2.-" evidence="11"/>
<evidence type="ECO:0000256" key="5">
    <source>
        <dbReference type="ARBA" id="ARBA00022968"/>
    </source>
</evidence>
<keyword evidence="9 11" id="KW-0325">Glycoprotein</keyword>
<reference evidence="12 13" key="1">
    <citation type="submission" date="2019-09" db="EMBL/GenBank/DDBJ databases">
        <title>Bird 10,000 Genomes (B10K) Project - Family phase.</title>
        <authorList>
            <person name="Zhang G."/>
        </authorList>
    </citation>
    <scope>NUCLEOTIDE SEQUENCE [LARGE SCALE GENOMIC DNA]</scope>
    <source>
        <strain evidence="12">B10K-DU-001-78</strain>
        <tissue evidence="12">Muscle</tissue>
    </source>
</reference>
<dbReference type="InterPro" id="IPR005331">
    <property type="entry name" value="Sulfotransferase"/>
</dbReference>
<dbReference type="GO" id="GO:0008146">
    <property type="term" value="F:sulfotransferase activity"/>
    <property type="evidence" value="ECO:0007669"/>
    <property type="project" value="InterPro"/>
</dbReference>
<proteinExistence type="inferred from homology"/>
<dbReference type="Proteomes" id="UP000557230">
    <property type="component" value="Unassembled WGS sequence"/>
</dbReference>
<protein>
    <recommendedName>
        <fullName evidence="11">Carbohydrate sulfotransferase</fullName>
        <ecNumber evidence="11">2.8.2.-</ecNumber>
    </recommendedName>
</protein>
<keyword evidence="13" id="KW-1185">Reference proteome</keyword>
<keyword evidence="8" id="KW-0472">Membrane</keyword>
<feature type="non-terminal residue" evidence="12">
    <location>
        <position position="1"/>
    </location>
</feature>
<evidence type="ECO:0000256" key="8">
    <source>
        <dbReference type="ARBA" id="ARBA00023136"/>
    </source>
</evidence>
<dbReference type="PANTHER" id="PTHR12137">
    <property type="entry name" value="CARBOHYDRATE SULFOTRANSFERASE"/>
    <property type="match status" value="1"/>
</dbReference>
<keyword evidence="7 11" id="KW-0333">Golgi apparatus</keyword>
<evidence type="ECO:0000256" key="6">
    <source>
        <dbReference type="ARBA" id="ARBA00022989"/>
    </source>
</evidence>
<dbReference type="PANTHER" id="PTHR12137:SF64">
    <property type="entry name" value="CARBOHYDRATE SULFOTRANSFERASE"/>
    <property type="match status" value="1"/>
</dbReference>
<sequence length="166" mass="19102">YPRWHTRGTQLGDFNLTETEAMLRAYTKVLFVRDPFHRLISTFMQGMGSSPSFSSFVEDVLGSGQHNASAAWKPLVSLCQPCSVHYDFVVVFGFFRQELGHVLQRAGLPVDSLLLLKFTDTQVRWTYSWLSEQMFNELSLQQKQQLSRFYQWDLAAFLFPGSFLSG</sequence>
<organism evidence="12 13">
    <name type="scientific">Indicator maculatus</name>
    <name type="common">spotted honeyguide</name>
    <dbReference type="NCBI Taxonomy" id="545262"/>
    <lineage>
        <taxon>Eukaryota</taxon>
        <taxon>Metazoa</taxon>
        <taxon>Chordata</taxon>
        <taxon>Craniata</taxon>
        <taxon>Vertebrata</taxon>
        <taxon>Euteleostomi</taxon>
        <taxon>Archelosauria</taxon>
        <taxon>Archosauria</taxon>
        <taxon>Dinosauria</taxon>
        <taxon>Saurischia</taxon>
        <taxon>Theropoda</taxon>
        <taxon>Coelurosauria</taxon>
        <taxon>Aves</taxon>
        <taxon>Neognathae</taxon>
        <taxon>Neoaves</taxon>
        <taxon>Telluraves</taxon>
        <taxon>Coraciimorphae</taxon>
        <taxon>Piciformes</taxon>
        <taxon>Indicatoridae</taxon>
        <taxon>Indicator</taxon>
    </lineage>
</organism>
<keyword evidence="4" id="KW-0812">Transmembrane</keyword>
<dbReference type="GO" id="GO:0000139">
    <property type="term" value="C:Golgi membrane"/>
    <property type="evidence" value="ECO:0007669"/>
    <property type="project" value="UniProtKB-SubCell"/>
</dbReference>
<dbReference type="AlphaFoldDB" id="A0A7L1GBT4"/>